<dbReference type="HAMAP" id="MF_00135">
    <property type="entry name" value="PRAI"/>
    <property type="match status" value="1"/>
</dbReference>
<protein>
    <recommendedName>
        <fullName evidence="4 9">N-(5'-phosphoribosyl)anthranilate isomerase</fullName>
        <shortName evidence="9">PRAI</shortName>
        <ecNumber evidence="3 9">5.3.1.24</ecNumber>
    </recommendedName>
</protein>
<dbReference type="GO" id="GO:0004640">
    <property type="term" value="F:phosphoribosylanthranilate isomerase activity"/>
    <property type="evidence" value="ECO:0007669"/>
    <property type="project" value="UniProtKB-UniRule"/>
</dbReference>
<dbReference type="SUPFAM" id="SSF51366">
    <property type="entry name" value="Ribulose-phoshate binding barrel"/>
    <property type="match status" value="1"/>
</dbReference>
<proteinExistence type="inferred from homology"/>
<evidence type="ECO:0000256" key="4">
    <source>
        <dbReference type="ARBA" id="ARBA00022272"/>
    </source>
</evidence>
<keyword evidence="8 9" id="KW-0413">Isomerase</keyword>
<name>A0A2U8QXN3_9FLAO</name>
<dbReference type="RefSeq" id="WP_109570157.1">
    <property type="nucleotide sequence ID" value="NZ_CP029463.1"/>
</dbReference>
<dbReference type="UniPathway" id="UPA00035">
    <property type="reaction ID" value="UER00042"/>
</dbReference>
<comment type="catalytic activity">
    <reaction evidence="1 9">
        <text>N-(5-phospho-beta-D-ribosyl)anthranilate = 1-(2-carboxyphenylamino)-1-deoxy-D-ribulose 5-phosphate</text>
        <dbReference type="Rhea" id="RHEA:21540"/>
        <dbReference type="ChEBI" id="CHEBI:18277"/>
        <dbReference type="ChEBI" id="CHEBI:58613"/>
        <dbReference type="EC" id="5.3.1.24"/>
    </reaction>
</comment>
<dbReference type="KEGG" id="fse:DI487_13815"/>
<keyword evidence="12" id="KW-1185">Reference proteome</keyword>
<evidence type="ECO:0000313" key="11">
    <source>
        <dbReference type="EMBL" id="AWM14819.1"/>
    </source>
</evidence>
<evidence type="ECO:0000259" key="10">
    <source>
        <dbReference type="Pfam" id="PF00697"/>
    </source>
</evidence>
<evidence type="ECO:0000256" key="7">
    <source>
        <dbReference type="ARBA" id="ARBA00023141"/>
    </source>
</evidence>
<evidence type="ECO:0000256" key="1">
    <source>
        <dbReference type="ARBA" id="ARBA00001164"/>
    </source>
</evidence>
<evidence type="ECO:0000256" key="3">
    <source>
        <dbReference type="ARBA" id="ARBA00012572"/>
    </source>
</evidence>
<dbReference type="InterPro" id="IPR044643">
    <property type="entry name" value="TrpF_fam"/>
</dbReference>
<keyword evidence="7 9" id="KW-0057">Aromatic amino acid biosynthesis</keyword>
<gene>
    <name evidence="9" type="primary">trpF</name>
    <name evidence="11" type="ORF">DI487_13815</name>
</gene>
<dbReference type="Pfam" id="PF00697">
    <property type="entry name" value="PRAI"/>
    <property type="match status" value="1"/>
</dbReference>
<evidence type="ECO:0000313" key="12">
    <source>
        <dbReference type="Proteomes" id="UP000245429"/>
    </source>
</evidence>
<evidence type="ECO:0000256" key="9">
    <source>
        <dbReference type="HAMAP-Rule" id="MF_00135"/>
    </source>
</evidence>
<dbReference type="PANTHER" id="PTHR42894">
    <property type="entry name" value="N-(5'-PHOSPHORIBOSYL)ANTHRANILATE ISOMERASE"/>
    <property type="match status" value="1"/>
</dbReference>
<evidence type="ECO:0000256" key="5">
    <source>
        <dbReference type="ARBA" id="ARBA00022605"/>
    </source>
</evidence>
<dbReference type="AlphaFoldDB" id="A0A2U8QXN3"/>
<keyword evidence="5 9" id="KW-0028">Amino-acid biosynthesis</keyword>
<dbReference type="Proteomes" id="UP000245429">
    <property type="component" value="Chromosome"/>
</dbReference>
<reference evidence="11 12" key="1">
    <citation type="submission" date="2018-05" db="EMBL/GenBank/DDBJ databases">
        <title>Flavobacterium sp. MEBiC07310.</title>
        <authorList>
            <person name="Baek K."/>
        </authorList>
    </citation>
    <scope>NUCLEOTIDE SEQUENCE [LARGE SCALE GENOMIC DNA]</scope>
    <source>
        <strain evidence="11 12">MEBiC07310</strain>
    </source>
</reference>
<accession>A0A2U8QXN3</accession>
<feature type="domain" description="N-(5'phosphoribosyl) anthranilate isomerase (PRAI)" evidence="10">
    <location>
        <begin position="5"/>
        <end position="205"/>
    </location>
</feature>
<sequence length="210" mass="24249">MEPKLKICGMKDPENIQEIAALLPDFLGFIFWEPSRRFCNLETLPDLPENIQKVGVFVNPGLMEVFLTVKKKQLDYIQLHGNEKPEFCKKLKKLDIKIIKAFSVDENFDFKIMKKYLDAADYFLLDTKSKNPGGNGVTFDWKLLEQYPYDKPYFLSGGIGLEQVKQLETFLKTKAAQHCLAVDINSRFETAPGIKNVEQLNQFQQQINTF</sequence>
<dbReference type="InterPro" id="IPR001240">
    <property type="entry name" value="PRAI_dom"/>
</dbReference>
<dbReference type="CDD" id="cd00405">
    <property type="entry name" value="PRAI"/>
    <property type="match status" value="1"/>
</dbReference>
<dbReference type="EC" id="5.3.1.24" evidence="3 9"/>
<evidence type="ECO:0000256" key="8">
    <source>
        <dbReference type="ARBA" id="ARBA00023235"/>
    </source>
</evidence>
<dbReference type="OrthoDB" id="9786954at2"/>
<organism evidence="11 12">
    <name type="scientific">Flavobacterium sediminis</name>
    <dbReference type="NCBI Taxonomy" id="2201181"/>
    <lineage>
        <taxon>Bacteria</taxon>
        <taxon>Pseudomonadati</taxon>
        <taxon>Bacteroidota</taxon>
        <taxon>Flavobacteriia</taxon>
        <taxon>Flavobacteriales</taxon>
        <taxon>Flavobacteriaceae</taxon>
        <taxon>Flavobacterium</taxon>
    </lineage>
</organism>
<dbReference type="GO" id="GO:0000162">
    <property type="term" value="P:L-tryptophan biosynthetic process"/>
    <property type="evidence" value="ECO:0007669"/>
    <property type="project" value="UniProtKB-UniRule"/>
</dbReference>
<keyword evidence="6 9" id="KW-0822">Tryptophan biosynthesis</keyword>
<dbReference type="Gene3D" id="3.20.20.70">
    <property type="entry name" value="Aldolase class I"/>
    <property type="match status" value="1"/>
</dbReference>
<evidence type="ECO:0000256" key="6">
    <source>
        <dbReference type="ARBA" id="ARBA00022822"/>
    </source>
</evidence>
<dbReference type="EMBL" id="CP029463">
    <property type="protein sequence ID" value="AWM14819.1"/>
    <property type="molecule type" value="Genomic_DNA"/>
</dbReference>
<dbReference type="InterPro" id="IPR011060">
    <property type="entry name" value="RibuloseP-bd_barrel"/>
</dbReference>
<evidence type="ECO:0000256" key="2">
    <source>
        <dbReference type="ARBA" id="ARBA00004664"/>
    </source>
</evidence>
<dbReference type="PANTHER" id="PTHR42894:SF1">
    <property type="entry name" value="N-(5'-PHOSPHORIBOSYL)ANTHRANILATE ISOMERASE"/>
    <property type="match status" value="1"/>
</dbReference>
<comment type="pathway">
    <text evidence="2 9">Amino-acid biosynthesis; L-tryptophan biosynthesis; L-tryptophan from chorismate: step 3/5.</text>
</comment>
<dbReference type="InterPro" id="IPR013785">
    <property type="entry name" value="Aldolase_TIM"/>
</dbReference>
<comment type="similarity">
    <text evidence="9">Belongs to the TrpF family.</text>
</comment>